<feature type="non-terminal residue" evidence="1">
    <location>
        <position position="1"/>
    </location>
</feature>
<evidence type="ECO:0000313" key="1">
    <source>
        <dbReference type="EMBL" id="KKL09578.1"/>
    </source>
</evidence>
<protein>
    <submittedName>
        <fullName evidence="1">Uncharacterized protein</fullName>
    </submittedName>
</protein>
<comment type="caution">
    <text evidence="1">The sequence shown here is derived from an EMBL/GenBank/DDBJ whole genome shotgun (WGS) entry which is preliminary data.</text>
</comment>
<reference evidence="1" key="1">
    <citation type="journal article" date="2015" name="Nature">
        <title>Complex archaea that bridge the gap between prokaryotes and eukaryotes.</title>
        <authorList>
            <person name="Spang A."/>
            <person name="Saw J.H."/>
            <person name="Jorgensen S.L."/>
            <person name="Zaremba-Niedzwiedzka K."/>
            <person name="Martijn J."/>
            <person name="Lind A.E."/>
            <person name="van Eijk R."/>
            <person name="Schleper C."/>
            <person name="Guy L."/>
            <person name="Ettema T.J."/>
        </authorList>
    </citation>
    <scope>NUCLEOTIDE SEQUENCE</scope>
</reference>
<name>A0A0F9DBY8_9ZZZZ</name>
<accession>A0A0F9DBY8</accession>
<proteinExistence type="predicted"/>
<gene>
    <name evidence="1" type="ORF">LCGC14_2564500</name>
</gene>
<sequence length="25" mass="2983">QVQLINQAIQRKVSELRRMEEPSDD</sequence>
<dbReference type="EMBL" id="LAZR01042420">
    <property type="protein sequence ID" value="KKL09578.1"/>
    <property type="molecule type" value="Genomic_DNA"/>
</dbReference>
<dbReference type="AlphaFoldDB" id="A0A0F9DBY8"/>
<organism evidence="1">
    <name type="scientific">marine sediment metagenome</name>
    <dbReference type="NCBI Taxonomy" id="412755"/>
    <lineage>
        <taxon>unclassified sequences</taxon>
        <taxon>metagenomes</taxon>
        <taxon>ecological metagenomes</taxon>
    </lineage>
</organism>